<comment type="caution">
    <text evidence="4">The sequence shown here is derived from an EMBL/GenBank/DDBJ whole genome shotgun (WGS) entry which is preliminary data.</text>
</comment>
<dbReference type="PANTHER" id="PTHR42760:SF115">
    <property type="entry name" value="3-OXOACYL-[ACYL-CARRIER-PROTEIN] REDUCTASE FABG"/>
    <property type="match status" value="1"/>
</dbReference>
<dbReference type="Gene3D" id="3.40.50.720">
    <property type="entry name" value="NAD(P)-binding Rossmann-like Domain"/>
    <property type="match status" value="1"/>
</dbReference>
<proteinExistence type="inferred from homology"/>
<feature type="domain" description="Ketoreductase" evidence="3">
    <location>
        <begin position="13"/>
        <end position="203"/>
    </location>
</feature>
<keyword evidence="5" id="KW-1185">Reference proteome</keyword>
<keyword evidence="2" id="KW-0560">Oxidoreductase</keyword>
<dbReference type="InterPro" id="IPR020904">
    <property type="entry name" value="Sc_DH/Rdtase_CS"/>
</dbReference>
<evidence type="ECO:0000259" key="3">
    <source>
        <dbReference type="SMART" id="SM00822"/>
    </source>
</evidence>
<dbReference type="RefSeq" id="WP_189381177.1">
    <property type="nucleotide sequence ID" value="NZ_BMYI01000007.1"/>
</dbReference>
<dbReference type="InterPro" id="IPR002347">
    <property type="entry name" value="SDR_fam"/>
</dbReference>
<organism evidence="4 5">
    <name type="scientific">Gemmobacter nanjingensis</name>
    <dbReference type="NCBI Taxonomy" id="488454"/>
    <lineage>
        <taxon>Bacteria</taxon>
        <taxon>Pseudomonadati</taxon>
        <taxon>Pseudomonadota</taxon>
        <taxon>Alphaproteobacteria</taxon>
        <taxon>Rhodobacterales</taxon>
        <taxon>Paracoccaceae</taxon>
        <taxon>Gemmobacter</taxon>
    </lineage>
</organism>
<name>A0ABQ3FHQ1_9RHOB</name>
<accession>A0ABQ3FHQ1</accession>
<dbReference type="PANTHER" id="PTHR42760">
    <property type="entry name" value="SHORT-CHAIN DEHYDROGENASES/REDUCTASES FAMILY MEMBER"/>
    <property type="match status" value="1"/>
</dbReference>
<dbReference type="Proteomes" id="UP000658305">
    <property type="component" value="Unassembled WGS sequence"/>
</dbReference>
<reference evidence="5" key="1">
    <citation type="journal article" date="2019" name="Int. J. Syst. Evol. Microbiol.">
        <title>The Global Catalogue of Microorganisms (GCM) 10K type strain sequencing project: providing services to taxonomists for standard genome sequencing and annotation.</title>
        <authorList>
            <consortium name="The Broad Institute Genomics Platform"/>
            <consortium name="The Broad Institute Genome Sequencing Center for Infectious Disease"/>
            <person name="Wu L."/>
            <person name="Ma J."/>
        </authorList>
    </citation>
    <scope>NUCLEOTIDE SEQUENCE [LARGE SCALE GENOMIC DNA]</scope>
    <source>
        <strain evidence="5">KCTC 23298</strain>
    </source>
</reference>
<evidence type="ECO:0000256" key="1">
    <source>
        <dbReference type="ARBA" id="ARBA00006484"/>
    </source>
</evidence>
<dbReference type="PRINTS" id="PR00080">
    <property type="entry name" value="SDRFAMILY"/>
</dbReference>
<dbReference type="EMBL" id="BMYI01000007">
    <property type="protein sequence ID" value="GHC24291.1"/>
    <property type="molecule type" value="Genomic_DNA"/>
</dbReference>
<dbReference type="PRINTS" id="PR00081">
    <property type="entry name" value="GDHRDH"/>
</dbReference>
<gene>
    <name evidence="4" type="primary">dthD</name>
    <name evidence="4" type="ORF">GCM10007291_24650</name>
</gene>
<evidence type="ECO:0000313" key="4">
    <source>
        <dbReference type="EMBL" id="GHC24291.1"/>
    </source>
</evidence>
<dbReference type="Pfam" id="PF13561">
    <property type="entry name" value="adh_short_C2"/>
    <property type="match status" value="1"/>
</dbReference>
<evidence type="ECO:0000256" key="2">
    <source>
        <dbReference type="ARBA" id="ARBA00023002"/>
    </source>
</evidence>
<dbReference type="InterPro" id="IPR036291">
    <property type="entry name" value="NAD(P)-bd_dom_sf"/>
</dbReference>
<dbReference type="SUPFAM" id="SSF51735">
    <property type="entry name" value="NAD(P)-binding Rossmann-fold domains"/>
    <property type="match status" value="1"/>
</dbReference>
<protein>
    <submittedName>
        <fullName evidence="4">D-threitol dehydrogenase</fullName>
    </submittedName>
</protein>
<dbReference type="SMART" id="SM00822">
    <property type="entry name" value="PKS_KR"/>
    <property type="match status" value="1"/>
</dbReference>
<comment type="similarity">
    <text evidence="1">Belongs to the short-chain dehydrogenases/reductases (SDR) family.</text>
</comment>
<dbReference type="InterPro" id="IPR057326">
    <property type="entry name" value="KR_dom"/>
</dbReference>
<dbReference type="NCBIfam" id="NF005309">
    <property type="entry name" value="PRK06841.1"/>
    <property type="match status" value="1"/>
</dbReference>
<evidence type="ECO:0000313" key="5">
    <source>
        <dbReference type="Proteomes" id="UP000658305"/>
    </source>
</evidence>
<sequence length="252" mass="25158">MVAPTFDFSLAGKLAVVTGAASGIGAAIAEAFAAKGARVALLDMIGEAAAARAADLPGAAAFACNVTDADSVAAAVAKVQTEMGAIDILVNSAGIVDLAPAEDLGTVAWDRTIAVNLTGSFLMAQAVGRAMIAAGRGGRIVNLASQAGSVAIDGHVAYCASKFGIIGVTRTLALEWGRHGITVNSISPTVVLTDLGRKAWDGPKGEAMKAQIPAGRFAEPHEIAAAAVFLASAEAAMINGADLLVDGGYTVK</sequence>
<dbReference type="CDD" id="cd05233">
    <property type="entry name" value="SDR_c"/>
    <property type="match status" value="1"/>
</dbReference>
<dbReference type="PROSITE" id="PS00061">
    <property type="entry name" value="ADH_SHORT"/>
    <property type="match status" value="1"/>
</dbReference>